<accession>A0A6C0HL78</accession>
<dbReference type="AlphaFoldDB" id="A0A6C0HL78"/>
<sequence>MTENQELLETIITNSETILTTSQQQTTEPRQLKTKSYVLNASKRYRDKNPNKMKEYREKYKKEKADILINSLSNDNLTKFQLITKITRLEDTIKTLELENKKLENKIN</sequence>
<name>A0A6C0HL78_9ZZZZ</name>
<evidence type="ECO:0000313" key="2">
    <source>
        <dbReference type="EMBL" id="QHT81239.1"/>
    </source>
</evidence>
<evidence type="ECO:0008006" key="3">
    <source>
        <dbReference type="Google" id="ProtNLM"/>
    </source>
</evidence>
<feature type="coiled-coil region" evidence="1">
    <location>
        <begin position="79"/>
        <end position="106"/>
    </location>
</feature>
<organism evidence="2">
    <name type="scientific">viral metagenome</name>
    <dbReference type="NCBI Taxonomy" id="1070528"/>
    <lineage>
        <taxon>unclassified sequences</taxon>
        <taxon>metagenomes</taxon>
        <taxon>organismal metagenomes</taxon>
    </lineage>
</organism>
<reference evidence="2" key="1">
    <citation type="journal article" date="2020" name="Nature">
        <title>Giant virus diversity and host interactions through global metagenomics.</title>
        <authorList>
            <person name="Schulz F."/>
            <person name="Roux S."/>
            <person name="Paez-Espino D."/>
            <person name="Jungbluth S."/>
            <person name="Walsh D.A."/>
            <person name="Denef V.J."/>
            <person name="McMahon K.D."/>
            <person name="Konstantinidis K.T."/>
            <person name="Eloe-Fadrosh E.A."/>
            <person name="Kyrpides N.C."/>
            <person name="Woyke T."/>
        </authorList>
    </citation>
    <scope>NUCLEOTIDE SEQUENCE</scope>
    <source>
        <strain evidence="2">GVMAG-M-3300023184-13</strain>
    </source>
</reference>
<proteinExistence type="predicted"/>
<protein>
    <recommendedName>
        <fullName evidence="3">BZIP domain-containing protein</fullName>
    </recommendedName>
</protein>
<dbReference type="EMBL" id="MN739979">
    <property type="protein sequence ID" value="QHT81239.1"/>
    <property type="molecule type" value="Genomic_DNA"/>
</dbReference>
<evidence type="ECO:0000256" key="1">
    <source>
        <dbReference type="SAM" id="Coils"/>
    </source>
</evidence>
<keyword evidence="1" id="KW-0175">Coiled coil</keyword>